<gene>
    <name evidence="3" type="ORF">HU752_016200</name>
</gene>
<dbReference type="KEGG" id="pvw:HU752_016200"/>
<proteinExistence type="predicted"/>
<accession>A0A9E6PFW9</accession>
<organism evidence="3 4">
    <name type="scientific">Pseudomonas vanderleydeniana</name>
    <dbReference type="NCBI Taxonomy" id="2745495"/>
    <lineage>
        <taxon>Bacteria</taxon>
        <taxon>Pseudomonadati</taxon>
        <taxon>Pseudomonadota</taxon>
        <taxon>Gammaproteobacteria</taxon>
        <taxon>Pseudomonadales</taxon>
        <taxon>Pseudomonadaceae</taxon>
        <taxon>Pseudomonas</taxon>
    </lineage>
</organism>
<keyword evidence="3" id="KW-0378">Hydrolase</keyword>
<keyword evidence="4" id="KW-1185">Reference proteome</keyword>
<reference evidence="3 4" key="1">
    <citation type="journal article" date="2020" name="Microorganisms">
        <title>Reliable Identification of Environmental Pseudomonas Isolates Using the rpoD Gene.</title>
        <authorList>
            <consortium name="The Broad Institute Genome Sequencing Platform"/>
            <person name="Girard L."/>
            <person name="Lood C."/>
            <person name="Rokni-Zadeh H."/>
            <person name="van Noort V."/>
            <person name="Lavigne R."/>
            <person name="De Mot R."/>
        </authorList>
    </citation>
    <scope>NUCLEOTIDE SEQUENCE [LARGE SCALE GENOMIC DNA]</scope>
    <source>
        <strain evidence="3 4">RW8P3</strain>
    </source>
</reference>
<evidence type="ECO:0000313" key="4">
    <source>
        <dbReference type="Proteomes" id="UP000634530"/>
    </source>
</evidence>
<protein>
    <submittedName>
        <fullName evidence="3">Cell wall hydrolase</fullName>
    </submittedName>
</protein>
<dbReference type="InterPro" id="IPR011105">
    <property type="entry name" value="Cell_wall_hydrolase_SleB"/>
</dbReference>
<reference evidence="3 4" key="2">
    <citation type="journal article" date="2021" name="Microorganisms">
        <title>The Ever-Expanding Pseudomonas Genus: Description of 43 New Species and Partition of the Pseudomonas putida Group.</title>
        <authorList>
            <person name="Girard L."/>
            <person name="Lood C."/>
            <person name="Hofte M."/>
            <person name="Vandamme P."/>
            <person name="Rokni-Zadeh H."/>
            <person name="van Noort V."/>
            <person name="Lavigne R."/>
            <person name="De Mot R."/>
        </authorList>
    </citation>
    <scope>NUCLEOTIDE SEQUENCE [LARGE SCALE GENOMIC DNA]</scope>
    <source>
        <strain evidence="3 4">RW8P3</strain>
    </source>
</reference>
<name>A0A9E6PFW9_9PSED</name>
<dbReference type="AlphaFoldDB" id="A0A9E6PFW9"/>
<feature type="domain" description="Cell wall hydrolase SleB" evidence="2">
    <location>
        <begin position="96"/>
        <end position="200"/>
    </location>
</feature>
<dbReference type="InterPro" id="IPR042047">
    <property type="entry name" value="SleB_dom1"/>
</dbReference>
<evidence type="ECO:0000256" key="1">
    <source>
        <dbReference type="SAM" id="SignalP"/>
    </source>
</evidence>
<dbReference type="EMBL" id="CP077093">
    <property type="protein sequence ID" value="QXI25532.1"/>
    <property type="molecule type" value="Genomic_DNA"/>
</dbReference>
<dbReference type="Gene3D" id="1.10.10.2520">
    <property type="entry name" value="Cell wall hydrolase SleB, domain 1"/>
    <property type="match status" value="1"/>
</dbReference>
<dbReference type="Proteomes" id="UP000634530">
    <property type="component" value="Chromosome"/>
</dbReference>
<sequence>MRLNWIVACLVVVFTSEAALALAEQSAPQPQVVIDKAEALEQKAAEKESPAAEPKAPILTKVETQVVDPAGDAAVADTITCLSRTIYWEAKGGQPADMEAVASVVLNRLGHEGFPGTICEVVKQGSEKKACQFSWWCDGRPDDVQEEDRYAVAKEIARKALNQQLKDRTNGAMYFHDRSVSPDWVRQYIRTAETGKFLFYKPRDDKAK</sequence>
<feature type="signal peptide" evidence="1">
    <location>
        <begin position="1"/>
        <end position="21"/>
    </location>
</feature>
<keyword evidence="1" id="KW-0732">Signal</keyword>
<feature type="chain" id="PRO_5039019897" evidence="1">
    <location>
        <begin position="22"/>
        <end position="208"/>
    </location>
</feature>
<evidence type="ECO:0000313" key="3">
    <source>
        <dbReference type="EMBL" id="QXI25532.1"/>
    </source>
</evidence>
<dbReference type="Pfam" id="PF07486">
    <property type="entry name" value="Hydrolase_2"/>
    <property type="match status" value="1"/>
</dbReference>
<dbReference type="RefSeq" id="WP_186676500.1">
    <property type="nucleotide sequence ID" value="NZ_CP077093.1"/>
</dbReference>
<evidence type="ECO:0000259" key="2">
    <source>
        <dbReference type="Pfam" id="PF07486"/>
    </source>
</evidence>
<dbReference type="GO" id="GO:0016787">
    <property type="term" value="F:hydrolase activity"/>
    <property type="evidence" value="ECO:0007669"/>
    <property type="project" value="UniProtKB-KW"/>
</dbReference>